<reference evidence="1 2" key="1">
    <citation type="submission" date="2019-02" db="EMBL/GenBank/DDBJ databases">
        <title>Deep-cultivation of Planctomycetes and their phenomic and genomic characterization uncovers novel biology.</title>
        <authorList>
            <person name="Wiegand S."/>
            <person name="Jogler M."/>
            <person name="Boedeker C."/>
            <person name="Pinto D."/>
            <person name="Vollmers J."/>
            <person name="Rivas-Marin E."/>
            <person name="Kohn T."/>
            <person name="Peeters S.H."/>
            <person name="Heuer A."/>
            <person name="Rast P."/>
            <person name="Oberbeckmann S."/>
            <person name="Bunk B."/>
            <person name="Jeske O."/>
            <person name="Meyerdierks A."/>
            <person name="Storesund J.E."/>
            <person name="Kallscheuer N."/>
            <person name="Luecker S."/>
            <person name="Lage O.M."/>
            <person name="Pohl T."/>
            <person name="Merkel B.J."/>
            <person name="Hornburger P."/>
            <person name="Mueller R.-W."/>
            <person name="Bruemmer F."/>
            <person name="Labrenz M."/>
            <person name="Spormann A.M."/>
            <person name="Op Den Camp H."/>
            <person name="Overmann J."/>
            <person name="Amann R."/>
            <person name="Jetten M.S.M."/>
            <person name="Mascher T."/>
            <person name="Medema M.H."/>
            <person name="Devos D.P."/>
            <person name="Kaster A.-K."/>
            <person name="Ovreas L."/>
            <person name="Rohde M."/>
            <person name="Galperin M.Y."/>
            <person name="Jogler C."/>
        </authorList>
    </citation>
    <scope>NUCLEOTIDE SEQUENCE [LARGE SCALE GENOMIC DNA]</scope>
    <source>
        <strain evidence="1 2">Pla123a</strain>
    </source>
</reference>
<proteinExistence type="predicted"/>
<protein>
    <recommendedName>
        <fullName evidence="3">Carboxypeptidase regulatory-like domain-containing protein</fullName>
    </recommendedName>
</protein>
<comment type="caution">
    <text evidence="1">The sequence shown here is derived from an EMBL/GenBank/DDBJ whole genome shotgun (WGS) entry which is preliminary data.</text>
</comment>
<evidence type="ECO:0000313" key="1">
    <source>
        <dbReference type="EMBL" id="TWT78367.1"/>
    </source>
</evidence>
<keyword evidence="2" id="KW-1185">Reference proteome</keyword>
<organism evidence="1 2">
    <name type="scientific">Posidoniimonas polymericola</name>
    <dbReference type="NCBI Taxonomy" id="2528002"/>
    <lineage>
        <taxon>Bacteria</taxon>
        <taxon>Pseudomonadati</taxon>
        <taxon>Planctomycetota</taxon>
        <taxon>Planctomycetia</taxon>
        <taxon>Pirellulales</taxon>
        <taxon>Lacipirellulaceae</taxon>
        <taxon>Posidoniimonas</taxon>
    </lineage>
</organism>
<name>A0A5C5YUZ9_9BACT</name>
<dbReference type="AlphaFoldDB" id="A0A5C5YUZ9"/>
<sequence>MTRLRRSPARARVRINQRELGGATRRDPIASGHFMPAALGVLLLLGSGCSPSKFDFADVEGRVLLDGEPVSDAKVVFMPVGMNEEGESGPYSHGVTDSDGRYALKTQDEDARSGAVVGRHRVIVSTKQAHLDPNTMDREIIDVPESIPWKYTYYKETPLAVEVPPGGTKDADFVLESPR</sequence>
<evidence type="ECO:0000313" key="2">
    <source>
        <dbReference type="Proteomes" id="UP000318478"/>
    </source>
</evidence>
<dbReference type="EMBL" id="SJPO01000002">
    <property type="protein sequence ID" value="TWT78367.1"/>
    <property type="molecule type" value="Genomic_DNA"/>
</dbReference>
<gene>
    <name evidence="1" type="ORF">Pla123a_11580</name>
</gene>
<evidence type="ECO:0008006" key="3">
    <source>
        <dbReference type="Google" id="ProtNLM"/>
    </source>
</evidence>
<accession>A0A5C5YUZ9</accession>
<dbReference type="Proteomes" id="UP000318478">
    <property type="component" value="Unassembled WGS sequence"/>
</dbReference>